<dbReference type="Proteomes" id="UP001595843">
    <property type="component" value="Unassembled WGS sequence"/>
</dbReference>
<feature type="domain" description="Lon proteolytic" evidence="3">
    <location>
        <begin position="239"/>
        <end position="346"/>
    </location>
</feature>
<proteinExistence type="inferred from homology"/>
<dbReference type="SUPFAM" id="SSF50156">
    <property type="entry name" value="PDZ domain-like"/>
    <property type="match status" value="1"/>
</dbReference>
<dbReference type="InterPro" id="IPR020568">
    <property type="entry name" value="Ribosomal_Su5_D2-typ_SF"/>
</dbReference>
<organism evidence="4 5">
    <name type="scientific">Salinithrix halophila</name>
    <dbReference type="NCBI Taxonomy" id="1485204"/>
    <lineage>
        <taxon>Bacteria</taxon>
        <taxon>Bacillati</taxon>
        <taxon>Bacillota</taxon>
        <taxon>Bacilli</taxon>
        <taxon>Bacillales</taxon>
        <taxon>Thermoactinomycetaceae</taxon>
        <taxon>Salinithrix</taxon>
    </lineage>
</organism>
<dbReference type="InterPro" id="IPR014721">
    <property type="entry name" value="Ribsml_uS5_D2-typ_fold_subgr"/>
</dbReference>
<dbReference type="SMART" id="SM00228">
    <property type="entry name" value="PDZ"/>
    <property type="match status" value="1"/>
</dbReference>
<dbReference type="SUPFAM" id="SSF54211">
    <property type="entry name" value="Ribosomal protein S5 domain 2-like"/>
    <property type="match status" value="1"/>
</dbReference>
<dbReference type="RefSeq" id="WP_380703375.1">
    <property type="nucleotide sequence ID" value="NZ_JBHSAP010000009.1"/>
</dbReference>
<dbReference type="Gene3D" id="3.30.230.10">
    <property type="match status" value="1"/>
</dbReference>
<accession>A0ABV8JF52</accession>
<dbReference type="EC" id="3.4.21.53" evidence="1"/>
<comment type="caution">
    <text evidence="4">The sequence shown here is derived from an EMBL/GenBank/DDBJ whole genome shotgun (WGS) entry which is preliminary data.</text>
</comment>
<comment type="catalytic activity">
    <reaction evidence="1">
        <text>Hydrolysis of proteins in presence of ATP.</text>
        <dbReference type="EC" id="3.4.21.53"/>
    </reaction>
</comment>
<keyword evidence="2" id="KW-0472">Membrane</keyword>
<feature type="transmembrane region" description="Helical" evidence="2">
    <location>
        <begin position="12"/>
        <end position="36"/>
    </location>
</feature>
<keyword evidence="1" id="KW-0720">Serine protease</keyword>
<sequence>MEDKRTTWYRRPWAIPVIALIVMIGVLFLIPVPYYIMQPGSALEVRPMIQVKDTRSKEKGSFYMTTVAMREGNLLGWVAAKIDSTYQLVPKQKVLGEGENPKEYEKRQAEIMHASQQDAVLAAFHQAKRPVSEKLLGVQVFRLIEDMPAEKVLKEGDLIKKADGKRIRRSEELVGYLSGKKPGEKVQLTVKRNGKLTEKELRLGTLDASSGVKRAGIGIQPVTLRKVTTKPEVNIHADSIGGPSAGLMFSLEIINQIGGEDLTRGYRVAGTGTITPEGEVGQIGGVQHKVAAADEKGADIFFVPADRRPGDSNEKRAVKTARQIGTDMKVVPVKTLGDAITYLKKLPRDHSEKNAA</sequence>
<keyword evidence="1 4" id="KW-0645">Protease</keyword>
<dbReference type="GO" id="GO:0006508">
    <property type="term" value="P:proteolysis"/>
    <property type="evidence" value="ECO:0007669"/>
    <property type="project" value="UniProtKB-KW"/>
</dbReference>
<protein>
    <recommendedName>
        <fullName evidence="1">endopeptidase La</fullName>
        <ecNumber evidence="1">3.4.21.53</ecNumber>
    </recommendedName>
</protein>
<dbReference type="EMBL" id="JBHSAP010000009">
    <property type="protein sequence ID" value="MFC4076435.1"/>
    <property type="molecule type" value="Genomic_DNA"/>
</dbReference>
<dbReference type="Pfam" id="PF05362">
    <property type="entry name" value="Lon_C"/>
    <property type="match status" value="1"/>
</dbReference>
<feature type="active site" evidence="1">
    <location>
        <position position="289"/>
    </location>
</feature>
<name>A0ABV8JF52_9BACL</name>
<dbReference type="PROSITE" id="PS51786">
    <property type="entry name" value="LON_PROTEOLYTIC"/>
    <property type="match status" value="1"/>
</dbReference>
<dbReference type="InterPro" id="IPR027065">
    <property type="entry name" value="Lon_Prtase"/>
</dbReference>
<dbReference type="InterPro" id="IPR008269">
    <property type="entry name" value="Lon_proteolytic"/>
</dbReference>
<keyword evidence="5" id="KW-1185">Reference proteome</keyword>
<evidence type="ECO:0000259" key="3">
    <source>
        <dbReference type="PROSITE" id="PS51786"/>
    </source>
</evidence>
<comment type="similarity">
    <text evidence="1">Belongs to the peptidase S16 family.</text>
</comment>
<keyword evidence="1 4" id="KW-0378">Hydrolase</keyword>
<keyword evidence="2" id="KW-0812">Transmembrane</keyword>
<evidence type="ECO:0000256" key="1">
    <source>
        <dbReference type="PROSITE-ProRule" id="PRU01122"/>
    </source>
</evidence>
<keyword evidence="2" id="KW-1133">Transmembrane helix</keyword>
<dbReference type="PANTHER" id="PTHR10046">
    <property type="entry name" value="ATP DEPENDENT LON PROTEASE FAMILY MEMBER"/>
    <property type="match status" value="1"/>
</dbReference>
<feature type="active site" evidence="1">
    <location>
        <position position="244"/>
    </location>
</feature>
<dbReference type="InterPro" id="IPR036034">
    <property type="entry name" value="PDZ_sf"/>
</dbReference>
<reference evidence="5" key="1">
    <citation type="journal article" date="2019" name="Int. J. Syst. Evol. Microbiol.">
        <title>The Global Catalogue of Microorganisms (GCM) 10K type strain sequencing project: providing services to taxonomists for standard genome sequencing and annotation.</title>
        <authorList>
            <consortium name="The Broad Institute Genomics Platform"/>
            <consortium name="The Broad Institute Genome Sequencing Center for Infectious Disease"/>
            <person name="Wu L."/>
            <person name="Ma J."/>
        </authorList>
    </citation>
    <scope>NUCLEOTIDE SEQUENCE [LARGE SCALE GENOMIC DNA]</scope>
    <source>
        <strain evidence="5">IBRC-M 10813</strain>
    </source>
</reference>
<evidence type="ECO:0000313" key="5">
    <source>
        <dbReference type="Proteomes" id="UP001595843"/>
    </source>
</evidence>
<evidence type="ECO:0000256" key="2">
    <source>
        <dbReference type="SAM" id="Phobius"/>
    </source>
</evidence>
<gene>
    <name evidence="4" type="ORF">ACFOUO_06385</name>
</gene>
<evidence type="ECO:0000313" key="4">
    <source>
        <dbReference type="EMBL" id="MFC4076435.1"/>
    </source>
</evidence>
<dbReference type="InterPro" id="IPR001478">
    <property type="entry name" value="PDZ"/>
</dbReference>
<dbReference type="NCBIfam" id="NF041438">
    <property type="entry name" value="SepM_fam_S16"/>
    <property type="match status" value="1"/>
</dbReference>
<dbReference type="Pfam" id="PF13180">
    <property type="entry name" value="PDZ_2"/>
    <property type="match status" value="1"/>
</dbReference>
<dbReference type="GO" id="GO:0008233">
    <property type="term" value="F:peptidase activity"/>
    <property type="evidence" value="ECO:0007669"/>
    <property type="project" value="UniProtKB-KW"/>
</dbReference>